<dbReference type="SMART" id="SM00857">
    <property type="entry name" value="Resolvase"/>
    <property type="match status" value="1"/>
</dbReference>
<dbReference type="Pfam" id="PF13408">
    <property type="entry name" value="Zn_ribbon_recom"/>
    <property type="match status" value="1"/>
</dbReference>
<dbReference type="Proteomes" id="UP000301475">
    <property type="component" value="Chromosome"/>
</dbReference>
<organism evidence="3 4">
    <name type="scientific">Ruminococcus bovis</name>
    <dbReference type="NCBI Taxonomy" id="2564099"/>
    <lineage>
        <taxon>Bacteria</taxon>
        <taxon>Bacillati</taxon>
        <taxon>Bacillota</taxon>
        <taxon>Clostridia</taxon>
        <taxon>Eubacteriales</taxon>
        <taxon>Oscillospiraceae</taxon>
        <taxon>Ruminococcus</taxon>
    </lineage>
</organism>
<dbReference type="GO" id="GO:0000150">
    <property type="term" value="F:DNA strand exchange activity"/>
    <property type="evidence" value="ECO:0007669"/>
    <property type="project" value="InterPro"/>
</dbReference>
<gene>
    <name evidence="3" type="ORF">E5Z56_02405</name>
</gene>
<dbReference type="Gene3D" id="3.90.1750.20">
    <property type="entry name" value="Putative Large Serine Recombinase, Chain B, Domain 2"/>
    <property type="match status" value="1"/>
</dbReference>
<dbReference type="Pfam" id="PF00239">
    <property type="entry name" value="Resolvase"/>
    <property type="match status" value="1"/>
</dbReference>
<dbReference type="InterPro" id="IPR036162">
    <property type="entry name" value="Resolvase-like_N_sf"/>
</dbReference>
<evidence type="ECO:0000259" key="1">
    <source>
        <dbReference type="PROSITE" id="PS51736"/>
    </source>
</evidence>
<keyword evidence="4" id="KW-1185">Reference proteome</keyword>
<dbReference type="InterPro" id="IPR050639">
    <property type="entry name" value="SSR_resolvase"/>
</dbReference>
<evidence type="ECO:0000313" key="3">
    <source>
        <dbReference type="EMBL" id="QCT06272.1"/>
    </source>
</evidence>
<dbReference type="PROSITE" id="PS51737">
    <property type="entry name" value="RECOMBINASE_DNA_BIND"/>
    <property type="match status" value="1"/>
</dbReference>
<dbReference type="PROSITE" id="PS51736">
    <property type="entry name" value="RECOMBINASES_3"/>
    <property type="match status" value="1"/>
</dbReference>
<dbReference type="OrthoDB" id="9804620at2"/>
<dbReference type="PANTHER" id="PTHR30461">
    <property type="entry name" value="DNA-INVERTASE FROM LAMBDOID PROPHAGE"/>
    <property type="match status" value="1"/>
</dbReference>
<dbReference type="KEGG" id="ruj:E5Z56_02405"/>
<dbReference type="Gene3D" id="3.40.50.1390">
    <property type="entry name" value="Resolvase, N-terminal catalytic domain"/>
    <property type="match status" value="1"/>
</dbReference>
<name>A0A4P8XUG4_9FIRM</name>
<dbReference type="InterPro" id="IPR038109">
    <property type="entry name" value="DNA_bind_recomb_sf"/>
</dbReference>
<dbReference type="Pfam" id="PF07508">
    <property type="entry name" value="Recombinase"/>
    <property type="match status" value="1"/>
</dbReference>
<dbReference type="PANTHER" id="PTHR30461:SF23">
    <property type="entry name" value="DNA RECOMBINASE-RELATED"/>
    <property type="match status" value="1"/>
</dbReference>
<dbReference type="SUPFAM" id="SSF53041">
    <property type="entry name" value="Resolvase-like"/>
    <property type="match status" value="1"/>
</dbReference>
<reference evidence="3 4" key="1">
    <citation type="submission" date="2019-04" db="EMBL/GenBank/DDBJ databases">
        <authorList>
            <person name="Embree M."/>
            <person name="Gaffney J.R."/>
        </authorList>
    </citation>
    <scope>NUCLEOTIDE SEQUENCE [LARGE SCALE GENOMIC DNA]</scope>
    <source>
        <strain evidence="3 4">JE7A12</strain>
    </source>
</reference>
<dbReference type="RefSeq" id="WP_138156359.1">
    <property type="nucleotide sequence ID" value="NZ_CP039381.1"/>
</dbReference>
<feature type="domain" description="Resolvase/invertase-type recombinase catalytic" evidence="1">
    <location>
        <begin position="2"/>
        <end position="148"/>
    </location>
</feature>
<evidence type="ECO:0000259" key="2">
    <source>
        <dbReference type="PROSITE" id="PS51737"/>
    </source>
</evidence>
<protein>
    <submittedName>
        <fullName evidence="3">Recombinase</fullName>
    </submittedName>
</protein>
<dbReference type="InterPro" id="IPR011109">
    <property type="entry name" value="DNA_bind_recombinase_dom"/>
</dbReference>
<proteinExistence type="predicted"/>
<dbReference type="InterPro" id="IPR025827">
    <property type="entry name" value="Zn_ribbon_recom_dom"/>
</dbReference>
<evidence type="ECO:0000313" key="4">
    <source>
        <dbReference type="Proteomes" id="UP000301475"/>
    </source>
</evidence>
<accession>A0A4P8XUG4</accession>
<sequence length="551" mass="64248">MKVWLYYRLSRDEDEELNSLSNQRSILVEYAEKNGYDIVGESFDDNVSGMHFNREGINKIYEQVENDAIEAIIVKDMSRLGRHKTQTALFIDYLREHEVRVLSVTENLDTSNEDDDLIIGFKGLFNDMYARDISKKVRAGMVQKQKKGFVMIPPLGYFKDKNTGEIKVVEKHAEIVRRIFNMYLEGYGFSAIARILNEEGVKSPAYYQKKLLGKNLGYNKPKIGFKYLWDNTGVKRILVNDFYIGTLTCHKTYNNKITHVRKDLPKEEQFVHENFVTPIISKEKFNQVQKLIEQKREGKVRASSGKPCHRYSGLLKCGDCGSTFVAIRRRWRNKPERIEYSCNGYHRYGKENCTPHRINESELDELVYSEILRISEQAKDNYNKVDEEVSKWRKQKNSVTSKIKSLKGELAQRKTDQKEILLERIRDREHAEVYDEMLESCESDIKKIKTEIYEIENYDDTIKKRKAELKNTLEIMEEIVAEGAVSNSNLRQLIDKIVIHETADGLDIRIGIQADFTTHMKIYDGEGEQQADLEVIDQIIPAAMKRRMKPE</sequence>
<dbReference type="AlphaFoldDB" id="A0A4P8XUG4"/>
<dbReference type="InterPro" id="IPR006119">
    <property type="entry name" value="Resolv_N"/>
</dbReference>
<dbReference type="GO" id="GO:0003677">
    <property type="term" value="F:DNA binding"/>
    <property type="evidence" value="ECO:0007669"/>
    <property type="project" value="InterPro"/>
</dbReference>
<dbReference type="EMBL" id="CP039381">
    <property type="protein sequence ID" value="QCT06272.1"/>
    <property type="molecule type" value="Genomic_DNA"/>
</dbReference>
<feature type="domain" description="Recombinase" evidence="2">
    <location>
        <begin position="154"/>
        <end position="298"/>
    </location>
</feature>